<dbReference type="EMBL" id="BNBD01000012">
    <property type="protein sequence ID" value="GHF62404.1"/>
    <property type="molecule type" value="Genomic_DNA"/>
</dbReference>
<dbReference type="InterPro" id="IPR017871">
    <property type="entry name" value="ABC_transporter-like_CS"/>
</dbReference>
<dbReference type="PROSITE" id="PS50893">
    <property type="entry name" value="ABC_TRANSPORTER_2"/>
    <property type="match status" value="1"/>
</dbReference>
<dbReference type="PANTHER" id="PTHR24220">
    <property type="entry name" value="IMPORT ATP-BINDING PROTEIN"/>
    <property type="match status" value="1"/>
</dbReference>
<dbReference type="RefSeq" id="WP_190131940.1">
    <property type="nucleotide sequence ID" value="NZ_BNBD01000012.1"/>
</dbReference>
<gene>
    <name evidence="4" type="primary">lolD</name>
    <name evidence="4" type="ORF">GCM10010218_49840</name>
</gene>
<reference evidence="4" key="1">
    <citation type="journal article" date="2014" name="Int. J. Syst. Evol. Microbiol.">
        <title>Complete genome sequence of Corynebacterium casei LMG S-19264T (=DSM 44701T), isolated from a smear-ripened cheese.</title>
        <authorList>
            <consortium name="US DOE Joint Genome Institute (JGI-PGF)"/>
            <person name="Walter F."/>
            <person name="Albersmeier A."/>
            <person name="Kalinowski J."/>
            <person name="Ruckert C."/>
        </authorList>
    </citation>
    <scope>NUCLEOTIDE SEQUENCE</scope>
    <source>
        <strain evidence="4">JCM 4059</strain>
    </source>
</reference>
<dbReference type="Proteomes" id="UP000638313">
    <property type="component" value="Unassembled WGS sequence"/>
</dbReference>
<dbReference type="InterPro" id="IPR015854">
    <property type="entry name" value="ABC_transpr_LolD-like"/>
</dbReference>
<dbReference type="PROSITE" id="PS00211">
    <property type="entry name" value="ABC_TRANSPORTER_1"/>
    <property type="match status" value="1"/>
</dbReference>
<reference evidence="4" key="2">
    <citation type="submission" date="2020-09" db="EMBL/GenBank/DDBJ databases">
        <authorList>
            <person name="Sun Q."/>
            <person name="Ohkuma M."/>
        </authorList>
    </citation>
    <scope>NUCLEOTIDE SEQUENCE</scope>
    <source>
        <strain evidence="4">JCM 4059</strain>
    </source>
</reference>
<dbReference type="PANTHER" id="PTHR24220:SF659">
    <property type="entry name" value="TRANSPORTER, PUTATIVE-RELATED"/>
    <property type="match status" value="1"/>
</dbReference>
<evidence type="ECO:0000256" key="2">
    <source>
        <dbReference type="ARBA" id="ARBA00022840"/>
    </source>
</evidence>
<protein>
    <submittedName>
        <fullName evidence="4">Lipoprotein-releasing system ATP-binding protein LolD</fullName>
    </submittedName>
</protein>
<evidence type="ECO:0000259" key="3">
    <source>
        <dbReference type="PROSITE" id="PS50893"/>
    </source>
</evidence>
<organism evidence="4 5">
    <name type="scientific">Streptomyces mashuensis</name>
    <dbReference type="NCBI Taxonomy" id="33904"/>
    <lineage>
        <taxon>Bacteria</taxon>
        <taxon>Bacillati</taxon>
        <taxon>Actinomycetota</taxon>
        <taxon>Actinomycetes</taxon>
        <taxon>Kitasatosporales</taxon>
        <taxon>Streptomycetaceae</taxon>
        <taxon>Streptomyces</taxon>
    </lineage>
</organism>
<keyword evidence="1" id="KW-0547">Nucleotide-binding</keyword>
<dbReference type="GO" id="GO:0016887">
    <property type="term" value="F:ATP hydrolysis activity"/>
    <property type="evidence" value="ECO:0007669"/>
    <property type="project" value="InterPro"/>
</dbReference>
<dbReference type="GO" id="GO:0022857">
    <property type="term" value="F:transmembrane transporter activity"/>
    <property type="evidence" value="ECO:0007669"/>
    <property type="project" value="TreeGrafter"/>
</dbReference>
<dbReference type="GO" id="GO:0005524">
    <property type="term" value="F:ATP binding"/>
    <property type="evidence" value="ECO:0007669"/>
    <property type="project" value="UniProtKB-KW"/>
</dbReference>
<comment type="caution">
    <text evidence="4">The sequence shown here is derived from an EMBL/GenBank/DDBJ whole genome shotgun (WGS) entry which is preliminary data.</text>
</comment>
<dbReference type="SMART" id="SM00382">
    <property type="entry name" value="AAA"/>
    <property type="match status" value="1"/>
</dbReference>
<dbReference type="GO" id="GO:0005886">
    <property type="term" value="C:plasma membrane"/>
    <property type="evidence" value="ECO:0007669"/>
    <property type="project" value="TreeGrafter"/>
</dbReference>
<dbReference type="InterPro" id="IPR027417">
    <property type="entry name" value="P-loop_NTPase"/>
</dbReference>
<dbReference type="InterPro" id="IPR003439">
    <property type="entry name" value="ABC_transporter-like_ATP-bd"/>
</dbReference>
<proteinExistence type="predicted"/>
<dbReference type="InterPro" id="IPR003593">
    <property type="entry name" value="AAA+_ATPase"/>
</dbReference>
<dbReference type="AlphaFoldDB" id="A0A919EE84"/>
<name>A0A919EE84_9ACTN</name>
<accession>A0A919EE84</accession>
<dbReference type="Gene3D" id="3.40.50.300">
    <property type="entry name" value="P-loop containing nucleotide triphosphate hydrolases"/>
    <property type="match status" value="1"/>
</dbReference>
<keyword evidence="5" id="KW-1185">Reference proteome</keyword>
<dbReference type="Pfam" id="PF00005">
    <property type="entry name" value="ABC_tran"/>
    <property type="match status" value="1"/>
</dbReference>
<evidence type="ECO:0000313" key="4">
    <source>
        <dbReference type="EMBL" id="GHF62404.1"/>
    </source>
</evidence>
<feature type="domain" description="ABC transporter" evidence="3">
    <location>
        <begin position="8"/>
        <end position="229"/>
    </location>
</feature>
<keyword evidence="2 4" id="KW-0067">ATP-binding</keyword>
<evidence type="ECO:0000256" key="1">
    <source>
        <dbReference type="ARBA" id="ARBA00022741"/>
    </source>
</evidence>
<keyword evidence="4" id="KW-0449">Lipoprotein</keyword>
<sequence>MEPDAIPLSIRGLDYQIADRKLLSGLDLTVHTGESVAVMGPSGSGKSSLLSLALGLIKPQAGQLRVCGTDLVGLSPAQVTRLRRQHIGMVFQFGELLPELMPIENVALPALLSGKRKEPSYQQARRLLEELGVPVDGVATAELSGGERQRAAVARALMESPSLLLADEPTGALDEDSRNHVADVLFATPGQRGCGLLVVTHDRAVAARADRVLYLQHGHLVESAGKDGR</sequence>
<dbReference type="SUPFAM" id="SSF52540">
    <property type="entry name" value="P-loop containing nucleoside triphosphate hydrolases"/>
    <property type="match status" value="1"/>
</dbReference>
<evidence type="ECO:0000313" key="5">
    <source>
        <dbReference type="Proteomes" id="UP000638313"/>
    </source>
</evidence>